<organism evidence="1 2">
    <name type="scientific">Actinopolymorpha pittospori</name>
    <dbReference type="NCBI Taxonomy" id="648752"/>
    <lineage>
        <taxon>Bacteria</taxon>
        <taxon>Bacillati</taxon>
        <taxon>Actinomycetota</taxon>
        <taxon>Actinomycetes</taxon>
        <taxon>Propionibacteriales</taxon>
        <taxon>Actinopolymorphaceae</taxon>
        <taxon>Actinopolymorpha</taxon>
    </lineage>
</organism>
<reference evidence="1" key="1">
    <citation type="submission" date="2020-10" db="EMBL/GenBank/DDBJ databases">
        <title>Sequencing the genomes of 1000 actinobacteria strains.</title>
        <authorList>
            <person name="Klenk H.-P."/>
        </authorList>
    </citation>
    <scope>NUCLEOTIDE SEQUENCE</scope>
    <source>
        <strain evidence="1">DSM 45354</strain>
    </source>
</reference>
<dbReference type="AlphaFoldDB" id="A0A927N7C2"/>
<proteinExistence type="predicted"/>
<sequence>MGDPDMSGWAADWRAAADQLQLQRADLTALSGRLIDSSWLVWNEEHDEWFADLPVVLNLDDGRQLEVSWQKFDELSITWNTIDTQVSPRWPWPYWPLSWRRAGHPALLANEGSRIIGVAATMHRFVTTQVEPPTGERAEVWLTSALWLQTTGPGLHIFNALDENGLSDTAPATSEDLRSSPL</sequence>
<protein>
    <submittedName>
        <fullName evidence="1">Uncharacterized protein</fullName>
    </submittedName>
</protein>
<dbReference type="Proteomes" id="UP000638648">
    <property type="component" value="Unassembled WGS sequence"/>
</dbReference>
<keyword evidence="2" id="KW-1185">Reference proteome</keyword>
<dbReference type="EMBL" id="JADBEM010000001">
    <property type="protein sequence ID" value="MBE1612982.1"/>
    <property type="molecule type" value="Genomic_DNA"/>
</dbReference>
<evidence type="ECO:0000313" key="2">
    <source>
        <dbReference type="Proteomes" id="UP000638648"/>
    </source>
</evidence>
<comment type="caution">
    <text evidence="1">The sequence shown here is derived from an EMBL/GenBank/DDBJ whole genome shotgun (WGS) entry which is preliminary data.</text>
</comment>
<dbReference type="RefSeq" id="WP_192755930.1">
    <property type="nucleotide sequence ID" value="NZ_BAABJL010000157.1"/>
</dbReference>
<gene>
    <name evidence="1" type="ORF">HEB94_009830</name>
</gene>
<accession>A0A927N7C2</accession>
<name>A0A927N7C2_9ACTN</name>
<evidence type="ECO:0000313" key="1">
    <source>
        <dbReference type="EMBL" id="MBE1612982.1"/>
    </source>
</evidence>